<protein>
    <recommendedName>
        <fullName evidence="4">DUF4794 domain-containing protein</fullName>
    </recommendedName>
</protein>
<feature type="compositionally biased region" description="Basic and acidic residues" evidence="1">
    <location>
        <begin position="186"/>
        <end position="195"/>
    </location>
</feature>
<comment type="caution">
    <text evidence="2">The sequence shown here is derived from an EMBL/GenBank/DDBJ whole genome shotgun (WGS) entry which is preliminary data.</text>
</comment>
<keyword evidence="3" id="KW-1185">Reference proteome</keyword>
<evidence type="ECO:0000313" key="3">
    <source>
        <dbReference type="Proteomes" id="UP000823941"/>
    </source>
</evidence>
<accession>A0ABQ7Q215</accession>
<feature type="compositionally biased region" description="Basic and acidic residues" evidence="1">
    <location>
        <begin position="97"/>
        <end position="118"/>
    </location>
</feature>
<evidence type="ECO:0000256" key="1">
    <source>
        <dbReference type="SAM" id="MobiDB-lite"/>
    </source>
</evidence>
<evidence type="ECO:0008006" key="4">
    <source>
        <dbReference type="Google" id="ProtNLM"/>
    </source>
</evidence>
<reference evidence="2 3" key="1">
    <citation type="submission" date="2021-06" db="EMBL/GenBank/DDBJ databases">
        <title>A haploid diamondback moth (Plutella xylostella L.) genome assembly resolves 31 chromosomes and identifies a diamide resistance mutation.</title>
        <authorList>
            <person name="Ward C.M."/>
            <person name="Perry K.D."/>
            <person name="Baker G."/>
            <person name="Powis K."/>
            <person name="Heckel D.G."/>
            <person name="Baxter S.W."/>
        </authorList>
    </citation>
    <scope>NUCLEOTIDE SEQUENCE [LARGE SCALE GENOMIC DNA]</scope>
    <source>
        <strain evidence="2 3">LV</strain>
        <tissue evidence="2">Single pupa</tissue>
    </source>
</reference>
<proteinExistence type="predicted"/>
<feature type="region of interest" description="Disordered" evidence="1">
    <location>
        <begin position="182"/>
        <end position="225"/>
    </location>
</feature>
<feature type="region of interest" description="Disordered" evidence="1">
    <location>
        <begin position="93"/>
        <end position="129"/>
    </location>
</feature>
<evidence type="ECO:0000313" key="2">
    <source>
        <dbReference type="EMBL" id="KAG7299257.1"/>
    </source>
</evidence>
<dbReference type="Proteomes" id="UP000823941">
    <property type="component" value="Chromosome 23"/>
</dbReference>
<gene>
    <name evidence="2" type="ORF">JYU34_017814</name>
</gene>
<dbReference type="EMBL" id="JAHIBW010000023">
    <property type="protein sequence ID" value="KAG7299257.1"/>
    <property type="molecule type" value="Genomic_DNA"/>
</dbReference>
<organism evidence="2 3">
    <name type="scientific">Plutella xylostella</name>
    <name type="common">Diamondback moth</name>
    <name type="synonym">Plutella maculipennis</name>
    <dbReference type="NCBI Taxonomy" id="51655"/>
    <lineage>
        <taxon>Eukaryota</taxon>
        <taxon>Metazoa</taxon>
        <taxon>Ecdysozoa</taxon>
        <taxon>Arthropoda</taxon>
        <taxon>Hexapoda</taxon>
        <taxon>Insecta</taxon>
        <taxon>Pterygota</taxon>
        <taxon>Neoptera</taxon>
        <taxon>Endopterygota</taxon>
        <taxon>Lepidoptera</taxon>
        <taxon>Glossata</taxon>
        <taxon>Ditrysia</taxon>
        <taxon>Yponomeutoidea</taxon>
        <taxon>Plutellidae</taxon>
        <taxon>Plutella</taxon>
    </lineage>
</organism>
<feature type="compositionally biased region" description="Low complexity" evidence="1">
    <location>
        <begin position="196"/>
        <end position="225"/>
    </location>
</feature>
<sequence>MTAPNRCCYTTVDPRARGQCHEPLRISIARKTHPEGNIGKIFSRDEYKSYKLDGHSIIHLKAVEVTTAKMKSLVCVLLLVAIVAAEPPLFQPPSRTQRLEFRRDAEDSSKEPTTEKAAEAVPKNVDTNAGGAPYPAAGFRPVVPFSLPPRAQASPPGTSYGLPADSYGPPLFSFVGPPSWYGAPAKAEEKPEEPKPTQAEAEPTTTTEEPTTAKPEETTVAATTEKAPERATGAYYVLLPGPQLQRIVFSTENDVTNMAYTAQIQYKSEDRGPIFVYSPSSPAAPAAPAAQYGAPSAAYTTYQLAPAYQYQWR</sequence>
<name>A0ABQ7Q215_PLUXY</name>